<dbReference type="InterPro" id="IPR015860">
    <property type="entry name" value="ABC_transpr_TagH-like"/>
</dbReference>
<dbReference type="AlphaFoldDB" id="A0A166CY45"/>
<dbReference type="InterPro" id="IPR050683">
    <property type="entry name" value="Bact_Polysacc_Export_ATP-bd"/>
</dbReference>
<dbReference type="SUPFAM" id="SSF52540">
    <property type="entry name" value="P-loop containing nucleoside triphosphate hydrolases"/>
    <property type="match status" value="1"/>
</dbReference>
<dbReference type="GO" id="GO:0016020">
    <property type="term" value="C:membrane"/>
    <property type="evidence" value="ECO:0007669"/>
    <property type="project" value="InterPro"/>
</dbReference>
<name>A0A166CY45_9EURY</name>
<organism evidence="6 7">
    <name type="scientific">Methanobrevibacter filiformis</name>
    <dbReference type="NCBI Taxonomy" id="55758"/>
    <lineage>
        <taxon>Archaea</taxon>
        <taxon>Methanobacteriati</taxon>
        <taxon>Methanobacteriota</taxon>
        <taxon>Methanomada group</taxon>
        <taxon>Methanobacteria</taxon>
        <taxon>Methanobacteriales</taxon>
        <taxon>Methanobacteriaceae</taxon>
        <taxon>Methanobrevibacter</taxon>
    </lineage>
</organism>
<gene>
    <name evidence="6" type="primary">tagH</name>
    <name evidence="6" type="ORF">MBFIL_00940</name>
</gene>
<dbReference type="InterPro" id="IPR003439">
    <property type="entry name" value="ABC_transporter-like_ATP-bd"/>
</dbReference>
<sequence>MSRKVVIVDDVSIKFLLKKERQFSKKKITNLFSRNNKSDDEFWAVRNVSFDVEKGDRLGILGLNGAGKSTILKMIAGVMKPTLGSVKTKGRIVPLIELGAGFNSRYTGRENIYLRGAVLGYPKEFIEKKFDKIVEFSELKKFIDVPLEKYSSGMKSKLGFAISTMVEPDILILDEVLSVGDAKFKKKSFARMMELIENERTTVLFVSHSLGQVRKLCNKAVWMEKGKVKMVGESKEVCDAYANYTASSGKRKERRAKVQNSGKIS</sequence>
<evidence type="ECO:0000259" key="5">
    <source>
        <dbReference type="PROSITE" id="PS50893"/>
    </source>
</evidence>
<dbReference type="PROSITE" id="PS00211">
    <property type="entry name" value="ABC_TRANSPORTER_1"/>
    <property type="match status" value="1"/>
</dbReference>
<comment type="caution">
    <text evidence="6">The sequence shown here is derived from an EMBL/GenBank/DDBJ whole genome shotgun (WGS) entry which is preliminary data.</text>
</comment>
<dbReference type="GO" id="GO:0016887">
    <property type="term" value="F:ATP hydrolysis activity"/>
    <property type="evidence" value="ECO:0007669"/>
    <property type="project" value="InterPro"/>
</dbReference>
<evidence type="ECO:0000313" key="7">
    <source>
        <dbReference type="Proteomes" id="UP000077066"/>
    </source>
</evidence>
<evidence type="ECO:0000313" key="6">
    <source>
        <dbReference type="EMBL" id="KZX17557.1"/>
    </source>
</evidence>
<dbReference type="PATRIC" id="fig|55758.3.peg.105"/>
<dbReference type="PANTHER" id="PTHR46743">
    <property type="entry name" value="TEICHOIC ACIDS EXPORT ATP-BINDING PROTEIN TAGH"/>
    <property type="match status" value="1"/>
</dbReference>
<keyword evidence="3" id="KW-0547">Nucleotide-binding</keyword>
<protein>
    <submittedName>
        <fullName evidence="6">Teichoic acids export ATP-binding protein TagH</fullName>
        <ecNumber evidence="6">3.6.3.40</ecNumber>
    </submittedName>
</protein>
<dbReference type="Proteomes" id="UP000077066">
    <property type="component" value="Unassembled WGS sequence"/>
</dbReference>
<dbReference type="RefSeq" id="WP_066970382.1">
    <property type="nucleotide sequence ID" value="NZ_LWMT01000011.1"/>
</dbReference>
<dbReference type="EC" id="3.6.3.40" evidence="6"/>
<dbReference type="PANTHER" id="PTHR46743:SF2">
    <property type="entry name" value="TEICHOIC ACIDS EXPORT ATP-BINDING PROTEIN TAGH"/>
    <property type="match status" value="1"/>
</dbReference>
<dbReference type="PROSITE" id="PS50893">
    <property type="entry name" value="ABC_TRANSPORTER_2"/>
    <property type="match status" value="1"/>
</dbReference>
<dbReference type="EMBL" id="LWMT01000011">
    <property type="protein sequence ID" value="KZX17557.1"/>
    <property type="molecule type" value="Genomic_DNA"/>
</dbReference>
<keyword evidence="7" id="KW-1185">Reference proteome</keyword>
<feature type="domain" description="ABC transporter" evidence="5">
    <location>
        <begin position="26"/>
        <end position="250"/>
    </location>
</feature>
<dbReference type="Gene3D" id="3.40.50.300">
    <property type="entry name" value="P-loop containing nucleotide triphosphate hydrolases"/>
    <property type="match status" value="1"/>
</dbReference>
<dbReference type="OrthoDB" id="40048at2157"/>
<keyword evidence="4 6" id="KW-0067">ATP-binding</keyword>
<dbReference type="InterPro" id="IPR017871">
    <property type="entry name" value="ABC_transporter-like_CS"/>
</dbReference>
<keyword evidence="6" id="KW-0378">Hydrolase</keyword>
<accession>A0A166CY45</accession>
<comment type="similarity">
    <text evidence="1">Belongs to the ABC transporter superfamily.</text>
</comment>
<dbReference type="InterPro" id="IPR003593">
    <property type="entry name" value="AAA+_ATPase"/>
</dbReference>
<evidence type="ECO:0000256" key="1">
    <source>
        <dbReference type="ARBA" id="ARBA00005417"/>
    </source>
</evidence>
<dbReference type="Pfam" id="PF00005">
    <property type="entry name" value="ABC_tran"/>
    <property type="match status" value="1"/>
</dbReference>
<proteinExistence type="inferred from homology"/>
<dbReference type="STRING" id="55758.MBFIL_00940"/>
<keyword evidence="2" id="KW-0813">Transport</keyword>
<dbReference type="GO" id="GO:0005524">
    <property type="term" value="F:ATP binding"/>
    <property type="evidence" value="ECO:0007669"/>
    <property type="project" value="UniProtKB-KW"/>
</dbReference>
<dbReference type="GO" id="GO:0140359">
    <property type="term" value="F:ABC-type transporter activity"/>
    <property type="evidence" value="ECO:0007669"/>
    <property type="project" value="InterPro"/>
</dbReference>
<evidence type="ECO:0000256" key="2">
    <source>
        <dbReference type="ARBA" id="ARBA00022448"/>
    </source>
</evidence>
<reference evidence="6 7" key="1">
    <citation type="submission" date="2016-04" db="EMBL/GenBank/DDBJ databases">
        <title>Genome sequence of Methanobrevibacter filiformis DSM 11501.</title>
        <authorList>
            <person name="Poehlein A."/>
            <person name="Seedorf H."/>
            <person name="Daniel R."/>
        </authorList>
    </citation>
    <scope>NUCLEOTIDE SEQUENCE [LARGE SCALE GENOMIC DNA]</scope>
    <source>
        <strain evidence="6 7">DSM 11501</strain>
    </source>
</reference>
<dbReference type="CDD" id="cd03220">
    <property type="entry name" value="ABC_KpsT_Wzt"/>
    <property type="match status" value="1"/>
</dbReference>
<evidence type="ECO:0000256" key="4">
    <source>
        <dbReference type="ARBA" id="ARBA00022840"/>
    </source>
</evidence>
<dbReference type="InterPro" id="IPR027417">
    <property type="entry name" value="P-loop_NTPase"/>
</dbReference>
<evidence type="ECO:0000256" key="3">
    <source>
        <dbReference type="ARBA" id="ARBA00022741"/>
    </source>
</evidence>
<dbReference type="SMART" id="SM00382">
    <property type="entry name" value="AAA"/>
    <property type="match status" value="1"/>
</dbReference>